<dbReference type="AlphaFoldDB" id="A0AAW4L6L9"/>
<dbReference type="PANTHER" id="PTHR23151:SF90">
    <property type="entry name" value="DIHYDROLIPOYLLYSINE-RESIDUE ACETYLTRANSFERASE COMPONENT OF PYRUVATE DEHYDROGENASE COMPLEX, MITOCHONDRIAL-RELATED"/>
    <property type="match status" value="1"/>
</dbReference>
<keyword evidence="9" id="KW-1185">Reference proteome</keyword>
<organism evidence="8 9">
    <name type="scientific">Geoanaerobacter pelophilus</name>
    <dbReference type="NCBI Taxonomy" id="60036"/>
    <lineage>
        <taxon>Bacteria</taxon>
        <taxon>Pseudomonadati</taxon>
        <taxon>Thermodesulfobacteriota</taxon>
        <taxon>Desulfuromonadia</taxon>
        <taxon>Geobacterales</taxon>
        <taxon>Geobacteraceae</taxon>
        <taxon>Geoanaerobacter</taxon>
    </lineage>
</organism>
<dbReference type="InterPro" id="IPR001078">
    <property type="entry name" value="2-oxoacid_DH_actylTfrase"/>
</dbReference>
<evidence type="ECO:0000259" key="7">
    <source>
        <dbReference type="PROSITE" id="PS51826"/>
    </source>
</evidence>
<dbReference type="InterPro" id="IPR000089">
    <property type="entry name" value="Biotin_lipoyl"/>
</dbReference>
<evidence type="ECO:0000313" key="8">
    <source>
        <dbReference type="EMBL" id="MBT0663876.1"/>
    </source>
</evidence>
<dbReference type="SUPFAM" id="SSF52777">
    <property type="entry name" value="CoA-dependent acyltransferases"/>
    <property type="match status" value="1"/>
</dbReference>
<evidence type="ECO:0000259" key="6">
    <source>
        <dbReference type="PROSITE" id="PS50968"/>
    </source>
</evidence>
<comment type="caution">
    <text evidence="8">The sequence shown here is derived from an EMBL/GenBank/DDBJ whole genome shotgun (WGS) entry which is preliminary data.</text>
</comment>
<dbReference type="Gene3D" id="2.40.50.100">
    <property type="match status" value="1"/>
</dbReference>
<feature type="domain" description="Peripheral subunit-binding (PSBD)" evidence="7">
    <location>
        <begin position="128"/>
        <end position="165"/>
    </location>
</feature>
<dbReference type="InterPro" id="IPR011053">
    <property type="entry name" value="Single_hybrid_motif"/>
</dbReference>
<accession>A0AAW4L6L9</accession>
<dbReference type="Gene3D" id="4.10.320.10">
    <property type="entry name" value="E3-binding domain"/>
    <property type="match status" value="1"/>
</dbReference>
<sequence>MAIEVVMPKLSDTMTEGVFGSWKKSIGDQVQRGEVIAEVETDKAVMDLEAFASGILLEQRVHSGELVPVGTVIGLIGSAGEAVAKAEPEPPVSRIGIGPEKIISSEELPAAPPLVESVPAKNGHHEELAGPVVRRKAREMGIDLSQLQGSGPGGRILLEDLERYSGVILAHSEAAIAESLPPEQAEPPATSSFHKGEPPADSEQPLSKMRAAIARSVDKAWREIPHFSVTMEVDMEAAREVRRELKASGTPVSINDMVIKGAALALKAFPMVNAVFGGDRIILHGEINIGIAVSLEEGLLVPVIRGCDRMTLAEIALSSERLIKRARSGQLSENELSGGTFSISNLGMYGVTTFSAVIHPSQGAILAVGALRETVIVKNGQPASSRIMNLNLSADHRLLDGAYAARFLKELKHILENPVRLLL</sequence>
<evidence type="ECO:0000256" key="2">
    <source>
        <dbReference type="ARBA" id="ARBA00007317"/>
    </source>
</evidence>
<comment type="cofactor">
    <cofactor evidence="1 4">
        <name>(R)-lipoate</name>
        <dbReference type="ChEBI" id="CHEBI:83088"/>
    </cofactor>
</comment>
<dbReference type="GO" id="GO:0006086">
    <property type="term" value="P:pyruvate decarboxylation to acetyl-CoA"/>
    <property type="evidence" value="ECO:0007669"/>
    <property type="project" value="InterPro"/>
</dbReference>
<dbReference type="RefSeq" id="WP_214170657.1">
    <property type="nucleotide sequence ID" value="NZ_JAHCVJ010000002.1"/>
</dbReference>
<dbReference type="InterPro" id="IPR004167">
    <property type="entry name" value="PSBD"/>
</dbReference>
<reference evidence="8 9" key="1">
    <citation type="submission" date="2021-05" db="EMBL/GenBank/DDBJ databases">
        <title>The draft genome of Geobacter pelophilus DSM 12255.</title>
        <authorList>
            <person name="Xu Z."/>
            <person name="Masuda Y."/>
            <person name="Itoh H."/>
            <person name="Senoo K."/>
        </authorList>
    </citation>
    <scope>NUCLEOTIDE SEQUENCE [LARGE SCALE GENOMIC DNA]</scope>
    <source>
        <strain evidence="8 9">DSM 12255</strain>
    </source>
</reference>
<keyword evidence="3 4" id="KW-0450">Lipoyl</keyword>
<dbReference type="Pfam" id="PF00198">
    <property type="entry name" value="2-oxoacid_dh"/>
    <property type="match status" value="1"/>
</dbReference>
<feature type="region of interest" description="Disordered" evidence="5">
    <location>
        <begin position="179"/>
        <end position="205"/>
    </location>
</feature>
<dbReference type="Pfam" id="PF02817">
    <property type="entry name" value="E3_binding"/>
    <property type="match status" value="1"/>
</dbReference>
<protein>
    <recommendedName>
        <fullName evidence="4">Dihydrolipoamide acetyltransferase component of pyruvate dehydrogenase complex</fullName>
        <ecNumber evidence="4">2.3.1.-</ecNumber>
    </recommendedName>
</protein>
<gene>
    <name evidence="8" type="ORF">KI809_06130</name>
</gene>
<dbReference type="EC" id="2.3.1.-" evidence="4"/>
<evidence type="ECO:0000256" key="5">
    <source>
        <dbReference type="SAM" id="MobiDB-lite"/>
    </source>
</evidence>
<dbReference type="PROSITE" id="PS50968">
    <property type="entry name" value="BIOTINYL_LIPOYL"/>
    <property type="match status" value="1"/>
</dbReference>
<dbReference type="InterPro" id="IPR045257">
    <property type="entry name" value="E2/Pdx1"/>
</dbReference>
<keyword evidence="4" id="KW-0012">Acyltransferase</keyword>
<dbReference type="SUPFAM" id="SSF47005">
    <property type="entry name" value="Peripheral subunit-binding domain of 2-oxo acid dehydrogenase complex"/>
    <property type="match status" value="1"/>
</dbReference>
<dbReference type="InterPro" id="IPR036625">
    <property type="entry name" value="E3-bd_dom_sf"/>
</dbReference>
<dbReference type="GO" id="GO:0045254">
    <property type="term" value="C:pyruvate dehydrogenase complex"/>
    <property type="evidence" value="ECO:0007669"/>
    <property type="project" value="InterPro"/>
</dbReference>
<dbReference type="PANTHER" id="PTHR23151">
    <property type="entry name" value="DIHYDROLIPOAMIDE ACETYL/SUCCINYL-TRANSFERASE-RELATED"/>
    <property type="match status" value="1"/>
</dbReference>
<keyword evidence="4" id="KW-0808">Transferase</keyword>
<evidence type="ECO:0000256" key="4">
    <source>
        <dbReference type="RuleBase" id="RU003423"/>
    </source>
</evidence>
<dbReference type="CDD" id="cd06849">
    <property type="entry name" value="lipoyl_domain"/>
    <property type="match status" value="1"/>
</dbReference>
<dbReference type="EMBL" id="JAHCVJ010000002">
    <property type="protein sequence ID" value="MBT0663876.1"/>
    <property type="molecule type" value="Genomic_DNA"/>
</dbReference>
<dbReference type="Proteomes" id="UP000811899">
    <property type="component" value="Unassembled WGS sequence"/>
</dbReference>
<evidence type="ECO:0000256" key="1">
    <source>
        <dbReference type="ARBA" id="ARBA00001938"/>
    </source>
</evidence>
<dbReference type="Pfam" id="PF00364">
    <property type="entry name" value="Biotin_lipoyl"/>
    <property type="match status" value="1"/>
</dbReference>
<dbReference type="PROSITE" id="PS00189">
    <property type="entry name" value="LIPOYL"/>
    <property type="match status" value="1"/>
</dbReference>
<dbReference type="GO" id="GO:0016746">
    <property type="term" value="F:acyltransferase activity"/>
    <property type="evidence" value="ECO:0007669"/>
    <property type="project" value="UniProtKB-KW"/>
</dbReference>
<dbReference type="InterPro" id="IPR003016">
    <property type="entry name" value="2-oxoA_DH_lipoyl-BS"/>
</dbReference>
<name>A0AAW4L6L9_9BACT</name>
<dbReference type="InterPro" id="IPR023213">
    <property type="entry name" value="CAT-like_dom_sf"/>
</dbReference>
<dbReference type="PROSITE" id="PS51826">
    <property type="entry name" value="PSBD"/>
    <property type="match status" value="1"/>
</dbReference>
<evidence type="ECO:0000313" key="9">
    <source>
        <dbReference type="Proteomes" id="UP000811899"/>
    </source>
</evidence>
<evidence type="ECO:0000256" key="3">
    <source>
        <dbReference type="ARBA" id="ARBA00022823"/>
    </source>
</evidence>
<dbReference type="Gene3D" id="3.30.559.10">
    <property type="entry name" value="Chloramphenicol acetyltransferase-like domain"/>
    <property type="match status" value="1"/>
</dbReference>
<proteinExistence type="inferred from homology"/>
<dbReference type="SUPFAM" id="SSF51230">
    <property type="entry name" value="Single hybrid motif"/>
    <property type="match status" value="1"/>
</dbReference>
<comment type="similarity">
    <text evidence="2 4">Belongs to the 2-oxoacid dehydrogenase family.</text>
</comment>
<feature type="domain" description="Lipoyl-binding" evidence="6">
    <location>
        <begin position="2"/>
        <end position="77"/>
    </location>
</feature>